<dbReference type="OrthoDB" id="4236860at2759"/>
<comment type="caution">
    <text evidence="9">The sequence shown here is derived from an EMBL/GenBank/DDBJ whole genome shotgun (WGS) entry which is preliminary data.</text>
</comment>
<dbReference type="Pfam" id="PF00172">
    <property type="entry name" value="Zn_clus"/>
    <property type="match status" value="1"/>
</dbReference>
<evidence type="ECO:0000256" key="2">
    <source>
        <dbReference type="ARBA" id="ARBA00022833"/>
    </source>
</evidence>
<feature type="region of interest" description="Disordered" evidence="7">
    <location>
        <begin position="152"/>
        <end position="172"/>
    </location>
</feature>
<dbReference type="STRING" id="1507870.A0A1V8SZU4"/>
<dbReference type="Gene3D" id="4.10.240.10">
    <property type="entry name" value="Zn(2)-C6 fungal-type DNA-binding domain"/>
    <property type="match status" value="1"/>
</dbReference>
<dbReference type="PANTHER" id="PTHR31944:SF131">
    <property type="entry name" value="HEME-RESPONSIVE ZINC FINGER TRANSCRIPTION FACTOR HAP1"/>
    <property type="match status" value="1"/>
</dbReference>
<evidence type="ECO:0000256" key="1">
    <source>
        <dbReference type="ARBA" id="ARBA00022723"/>
    </source>
</evidence>
<dbReference type="CDD" id="cd12148">
    <property type="entry name" value="fungal_TF_MHR"/>
    <property type="match status" value="1"/>
</dbReference>
<keyword evidence="2" id="KW-0862">Zinc</keyword>
<dbReference type="PROSITE" id="PS00463">
    <property type="entry name" value="ZN2_CY6_FUNGAL_1"/>
    <property type="match status" value="1"/>
</dbReference>
<dbReference type="GO" id="GO:0001228">
    <property type="term" value="F:DNA-binding transcription activator activity, RNA polymerase II-specific"/>
    <property type="evidence" value="ECO:0007669"/>
    <property type="project" value="TreeGrafter"/>
</dbReference>
<dbReference type="AlphaFoldDB" id="A0A1V8SZU4"/>
<dbReference type="GO" id="GO:0000978">
    <property type="term" value="F:RNA polymerase II cis-regulatory region sequence-specific DNA binding"/>
    <property type="evidence" value="ECO:0007669"/>
    <property type="project" value="TreeGrafter"/>
</dbReference>
<evidence type="ECO:0000256" key="7">
    <source>
        <dbReference type="SAM" id="MobiDB-lite"/>
    </source>
</evidence>
<keyword evidence="3" id="KW-0805">Transcription regulation</keyword>
<dbReference type="InterPro" id="IPR051430">
    <property type="entry name" value="Fungal_TF_Env_Response"/>
</dbReference>
<keyword evidence="1" id="KW-0479">Metal-binding</keyword>
<accession>A0A1V8SZU4</accession>
<organism evidence="9 10">
    <name type="scientific">Cryoendolithus antarcticus</name>
    <dbReference type="NCBI Taxonomy" id="1507870"/>
    <lineage>
        <taxon>Eukaryota</taxon>
        <taxon>Fungi</taxon>
        <taxon>Dikarya</taxon>
        <taxon>Ascomycota</taxon>
        <taxon>Pezizomycotina</taxon>
        <taxon>Dothideomycetes</taxon>
        <taxon>Dothideomycetidae</taxon>
        <taxon>Cladosporiales</taxon>
        <taxon>Cladosporiaceae</taxon>
        <taxon>Cryoendolithus</taxon>
    </lineage>
</organism>
<dbReference type="Proteomes" id="UP000192596">
    <property type="component" value="Unassembled WGS sequence"/>
</dbReference>
<gene>
    <name evidence="9" type="ORF">B0A48_09609</name>
</gene>
<dbReference type="SUPFAM" id="SSF57701">
    <property type="entry name" value="Zn2/Cys6 DNA-binding domain"/>
    <property type="match status" value="1"/>
</dbReference>
<dbReference type="PANTHER" id="PTHR31944">
    <property type="entry name" value="HEME-RESPONSIVE ZINC FINGER TRANSCRIPTION FACTOR HAP1"/>
    <property type="match status" value="1"/>
</dbReference>
<evidence type="ECO:0000313" key="9">
    <source>
        <dbReference type="EMBL" id="OQO04686.1"/>
    </source>
</evidence>
<reference evidence="10" key="1">
    <citation type="submission" date="2017-03" db="EMBL/GenBank/DDBJ databases">
        <title>Genomes of endolithic fungi from Antarctica.</title>
        <authorList>
            <person name="Coleine C."/>
            <person name="Masonjones S."/>
            <person name="Stajich J.E."/>
        </authorList>
    </citation>
    <scope>NUCLEOTIDE SEQUENCE [LARGE SCALE GENOMIC DNA]</scope>
    <source>
        <strain evidence="10">CCFEE 5527</strain>
    </source>
</reference>
<dbReference type="CDD" id="cd00067">
    <property type="entry name" value="GAL4"/>
    <property type="match status" value="1"/>
</dbReference>
<evidence type="ECO:0000313" key="10">
    <source>
        <dbReference type="Proteomes" id="UP000192596"/>
    </source>
</evidence>
<protein>
    <recommendedName>
        <fullName evidence="8">Zn(2)-C6 fungal-type domain-containing protein</fullName>
    </recommendedName>
</protein>
<feature type="region of interest" description="Disordered" evidence="7">
    <location>
        <begin position="93"/>
        <end position="112"/>
    </location>
</feature>
<dbReference type="InterPro" id="IPR036864">
    <property type="entry name" value="Zn2-C6_fun-type_DNA-bd_sf"/>
</dbReference>
<evidence type="ECO:0000259" key="8">
    <source>
        <dbReference type="PROSITE" id="PS50048"/>
    </source>
</evidence>
<feature type="domain" description="Zn(2)-C6 fungal-type" evidence="8">
    <location>
        <begin position="40"/>
        <end position="72"/>
    </location>
</feature>
<keyword evidence="4" id="KW-0238">DNA-binding</keyword>
<evidence type="ECO:0000256" key="4">
    <source>
        <dbReference type="ARBA" id="ARBA00023125"/>
    </source>
</evidence>
<feature type="region of interest" description="Disordered" evidence="7">
    <location>
        <begin position="1"/>
        <end position="33"/>
    </location>
</feature>
<proteinExistence type="predicted"/>
<evidence type="ECO:0000256" key="3">
    <source>
        <dbReference type="ARBA" id="ARBA00023015"/>
    </source>
</evidence>
<dbReference type="GO" id="GO:0005634">
    <property type="term" value="C:nucleus"/>
    <property type="evidence" value="ECO:0007669"/>
    <property type="project" value="TreeGrafter"/>
</dbReference>
<dbReference type="InterPro" id="IPR001138">
    <property type="entry name" value="Zn2Cys6_DnaBD"/>
</dbReference>
<dbReference type="GO" id="GO:0006351">
    <property type="term" value="P:DNA-templated transcription"/>
    <property type="evidence" value="ECO:0007669"/>
    <property type="project" value="InterPro"/>
</dbReference>
<evidence type="ECO:0000256" key="5">
    <source>
        <dbReference type="ARBA" id="ARBA00023163"/>
    </source>
</evidence>
<dbReference type="EMBL" id="NAJO01000021">
    <property type="protein sequence ID" value="OQO04686.1"/>
    <property type="molecule type" value="Genomic_DNA"/>
</dbReference>
<evidence type="ECO:0000256" key="6">
    <source>
        <dbReference type="ARBA" id="ARBA00023242"/>
    </source>
</evidence>
<keyword evidence="5" id="KW-0804">Transcription</keyword>
<feature type="compositionally biased region" description="Basic and acidic residues" evidence="7">
    <location>
        <begin position="10"/>
        <end position="30"/>
    </location>
</feature>
<dbReference type="PROSITE" id="PS50048">
    <property type="entry name" value="ZN2_CY6_FUNGAL_2"/>
    <property type="match status" value="1"/>
</dbReference>
<keyword evidence="6" id="KW-0539">Nucleus</keyword>
<keyword evidence="10" id="KW-1185">Reference proteome</keyword>
<dbReference type="InParanoid" id="A0A1V8SZU4"/>
<dbReference type="SMART" id="SM00066">
    <property type="entry name" value="GAL4"/>
    <property type="match status" value="1"/>
</dbReference>
<dbReference type="GO" id="GO:0008270">
    <property type="term" value="F:zinc ion binding"/>
    <property type="evidence" value="ECO:0007669"/>
    <property type="project" value="InterPro"/>
</dbReference>
<sequence length="766" mass="84140">MSARGAESAGLREHASTSRTRSPEDADPRSQRKRRRKVLSCLDCRRRKVQCDRQSPACGRCVKAGLGAQCSYVEENGTAVADSRVDDIECTRPSDRNGAFGQSHSLAGSHVGSPDALRARLHAQNVRIQQLETALSRTAPSMPVVRSILSGAQATQTHATEPAKSDQDVKPPAQPMIFRGKAFKTEYSGPSSGWATIAHVGDFHQFLHGAMEMSPRLQRIRKEMHARGNEEAVPESHPDYVPTIASADDAALRALLPSQEDTDRAVRLYHATYGTIYHIVHLPTFWKAYDGLWSQAAEPTSAAFIAVVLLMLATVACLDSDGTGTDHQSKAASRLPAVVTIDTCERWVEAQSHKKGAAETFQLLCLLVLAKTINAEKTKRRATEVGGLMLRMMSMGFHRSPSHLRKATSEVDKELRLRMWTMIADLELETSFERGIVAVPWLAQSDVEAPRNIRDESIEDDEAPAGLPATTYSTSSYLALVTRSFGLRSRLNVRLNTVGGRFAFEEVMEYTQELTAISQAIPLSVDTAPQAVRAALELKHLQYILALHSASLRTAASAVQRNTSIMTILDTATCIVAIHRDVLDAGNRSILLLRQDYIRAGFVLAQVALTTNHRLQSSVYTKAVDDIVPGLMQQIVELLSDRVFHLGCEHKSLWFVLATQAYIKSCRDSTRRSMYQQEAVDAIVSLYDKSQEAKQQVNGVAASLAGSSTDATPWALGDVPFDMNGILPFNFDDMESWTFEDWMADPIDWQTGSSAPASGGAFHGYT</sequence>
<name>A0A1V8SZU4_9PEZI</name>